<protein>
    <recommendedName>
        <fullName evidence="7">16S rRNA (Cytosine(1402)-N(4))-methyltransferase</fullName>
    </recommendedName>
</protein>
<gene>
    <name evidence="6" type="ORF">METZ01_LOCUS48403</name>
</gene>
<dbReference type="EMBL" id="UINC01002334">
    <property type="protein sequence ID" value="SUZ95549.1"/>
    <property type="molecule type" value="Genomic_DNA"/>
</dbReference>
<sequence>MPTEVMSYLNIFTDGIYIDGTVGLGGHATLILNRLSKKGHFIGIDRDAEALSLCTKRLSSHPTPFSLFHDSFHNLNAILDGMGISQVNGILLDLGLSSLQLDSPLRGFTYTVDSDLDMRFDTSQKTKAIHILNQLPVKELANLIYQYGEEKRSRAIARSIVKLRPLQTVFDLLEAIRRSTPPNYRNRSIARVFQAIRIKVNGELEKLDTFLSSFYSRLTVGGRIAIISFHSLEDRRVKHCFKHLANEKKVSILTKKPLVPTPAELSENRRSKSAKLRVAERIS</sequence>
<dbReference type="PIRSF" id="PIRSF004486">
    <property type="entry name" value="MraW"/>
    <property type="match status" value="1"/>
</dbReference>
<dbReference type="GO" id="GO:0070475">
    <property type="term" value="P:rRNA base methylation"/>
    <property type="evidence" value="ECO:0007669"/>
    <property type="project" value="TreeGrafter"/>
</dbReference>
<evidence type="ECO:0000256" key="2">
    <source>
        <dbReference type="ARBA" id="ARBA00022603"/>
    </source>
</evidence>
<comment type="similarity">
    <text evidence="1">Belongs to the methyltransferase superfamily. RsmH family.</text>
</comment>
<proteinExistence type="inferred from homology"/>
<reference evidence="6" key="1">
    <citation type="submission" date="2018-05" db="EMBL/GenBank/DDBJ databases">
        <authorList>
            <person name="Lanie J.A."/>
            <person name="Ng W.-L."/>
            <person name="Kazmierczak K.M."/>
            <person name="Andrzejewski T.M."/>
            <person name="Davidsen T.M."/>
            <person name="Wayne K.J."/>
            <person name="Tettelin H."/>
            <person name="Glass J.I."/>
            <person name="Rusch D."/>
            <person name="Podicherti R."/>
            <person name="Tsui H.-C.T."/>
            <person name="Winkler M.E."/>
        </authorList>
    </citation>
    <scope>NUCLEOTIDE SEQUENCE</scope>
</reference>
<dbReference type="InterPro" id="IPR023397">
    <property type="entry name" value="SAM-dep_MeTrfase_MraW_recog"/>
</dbReference>
<evidence type="ECO:0000256" key="4">
    <source>
        <dbReference type="ARBA" id="ARBA00022691"/>
    </source>
</evidence>
<keyword evidence="3" id="KW-0808">Transferase</keyword>
<dbReference type="Pfam" id="PF01795">
    <property type="entry name" value="Methyltransf_5"/>
    <property type="match status" value="1"/>
</dbReference>
<evidence type="ECO:0000256" key="5">
    <source>
        <dbReference type="SAM" id="MobiDB-lite"/>
    </source>
</evidence>
<dbReference type="Gene3D" id="3.40.50.150">
    <property type="entry name" value="Vaccinia Virus protein VP39"/>
    <property type="match status" value="1"/>
</dbReference>
<dbReference type="SUPFAM" id="SSF53335">
    <property type="entry name" value="S-adenosyl-L-methionine-dependent methyltransferases"/>
    <property type="match status" value="1"/>
</dbReference>
<name>A0A381RWS6_9ZZZZ</name>
<dbReference type="InterPro" id="IPR029063">
    <property type="entry name" value="SAM-dependent_MTases_sf"/>
</dbReference>
<keyword evidence="4" id="KW-0949">S-adenosyl-L-methionine</keyword>
<dbReference type="NCBIfam" id="TIGR00006">
    <property type="entry name" value="16S rRNA (cytosine(1402)-N(4))-methyltransferase RsmH"/>
    <property type="match status" value="1"/>
</dbReference>
<evidence type="ECO:0000256" key="1">
    <source>
        <dbReference type="ARBA" id="ARBA00010396"/>
    </source>
</evidence>
<dbReference type="HAMAP" id="MF_01007">
    <property type="entry name" value="16SrRNA_methyltr_H"/>
    <property type="match status" value="1"/>
</dbReference>
<feature type="region of interest" description="Disordered" evidence="5">
    <location>
        <begin position="263"/>
        <end position="283"/>
    </location>
</feature>
<dbReference type="Gene3D" id="1.10.150.170">
    <property type="entry name" value="Putative methyltransferase TM0872, insert domain"/>
    <property type="match status" value="1"/>
</dbReference>
<dbReference type="GO" id="GO:0071424">
    <property type="term" value="F:rRNA (cytosine-N4-)-methyltransferase activity"/>
    <property type="evidence" value="ECO:0007669"/>
    <property type="project" value="TreeGrafter"/>
</dbReference>
<dbReference type="PANTHER" id="PTHR11265:SF0">
    <property type="entry name" value="12S RRNA N4-METHYLCYTIDINE METHYLTRANSFERASE"/>
    <property type="match status" value="1"/>
</dbReference>
<dbReference type="AlphaFoldDB" id="A0A381RWS6"/>
<evidence type="ECO:0000313" key="6">
    <source>
        <dbReference type="EMBL" id="SUZ95549.1"/>
    </source>
</evidence>
<evidence type="ECO:0000256" key="3">
    <source>
        <dbReference type="ARBA" id="ARBA00022679"/>
    </source>
</evidence>
<accession>A0A381RWS6</accession>
<organism evidence="6">
    <name type="scientific">marine metagenome</name>
    <dbReference type="NCBI Taxonomy" id="408172"/>
    <lineage>
        <taxon>unclassified sequences</taxon>
        <taxon>metagenomes</taxon>
        <taxon>ecological metagenomes</taxon>
    </lineage>
</organism>
<keyword evidence="2" id="KW-0489">Methyltransferase</keyword>
<dbReference type="InterPro" id="IPR002903">
    <property type="entry name" value="RsmH"/>
</dbReference>
<dbReference type="SUPFAM" id="SSF81799">
    <property type="entry name" value="Putative methyltransferase TM0872, insert domain"/>
    <property type="match status" value="1"/>
</dbReference>
<dbReference type="GO" id="GO:0005737">
    <property type="term" value="C:cytoplasm"/>
    <property type="evidence" value="ECO:0007669"/>
    <property type="project" value="TreeGrafter"/>
</dbReference>
<evidence type="ECO:0008006" key="7">
    <source>
        <dbReference type="Google" id="ProtNLM"/>
    </source>
</evidence>
<dbReference type="PANTHER" id="PTHR11265">
    <property type="entry name" value="S-ADENOSYL-METHYLTRANSFERASE MRAW"/>
    <property type="match status" value="1"/>
</dbReference>